<evidence type="ECO:0000313" key="2">
    <source>
        <dbReference type="Proteomes" id="UP000624244"/>
    </source>
</evidence>
<accession>A0A8H6DTK6</accession>
<protein>
    <recommendedName>
        <fullName evidence="3">F-box domain-containing protein</fullName>
    </recommendedName>
</protein>
<sequence>MAELAKYSGINDTLASAPVYQSTPGNIPQEIWGHILRYVDDEFTLWVTCRQVSHVFRAEAEREFALTRLPKLSFSSSAWCEVSNTEHTHCYGCKIITEKLQSFLKDGQEVKYKIKISSCLCDIDNNGRPIAGNYSENHSILRKTVISLLGYRFPSDEVPQFEYHTHRVELGYHFNDTPLKYTSLDFDNLTLAFQWKLFMNDFFKSTSYIQKRAQITTPISCFAEQSLDQLFERIAANPESKRKMLDDWGSDYGEEENEYSYEAYVDRVHHTHPDSVVKIMFLLHPARVRIRKLRKIIEASFRKLRRFLTRRPDPNIPDPTFTDAMFKNLFIYSVSIEVSDVVEQNRWHRNWKILKDY</sequence>
<organism evidence="1 2">
    <name type="scientific">Cochliobolus sativus</name>
    <name type="common">Common root rot and spot blotch fungus</name>
    <name type="synonym">Bipolaris sorokiniana</name>
    <dbReference type="NCBI Taxonomy" id="45130"/>
    <lineage>
        <taxon>Eukaryota</taxon>
        <taxon>Fungi</taxon>
        <taxon>Dikarya</taxon>
        <taxon>Ascomycota</taxon>
        <taxon>Pezizomycotina</taxon>
        <taxon>Dothideomycetes</taxon>
        <taxon>Pleosporomycetidae</taxon>
        <taxon>Pleosporales</taxon>
        <taxon>Pleosporineae</taxon>
        <taxon>Pleosporaceae</taxon>
        <taxon>Bipolaris</taxon>
    </lineage>
</organism>
<name>A0A8H6DTK6_COCSA</name>
<dbReference type="Proteomes" id="UP000624244">
    <property type="component" value="Unassembled WGS sequence"/>
</dbReference>
<dbReference type="AlphaFoldDB" id="A0A8H6DTK6"/>
<gene>
    <name evidence="1" type="ORF">GGP41_000243</name>
</gene>
<evidence type="ECO:0008006" key="3">
    <source>
        <dbReference type="Google" id="ProtNLM"/>
    </source>
</evidence>
<dbReference type="EMBL" id="WNKQ01000013">
    <property type="protein sequence ID" value="KAF5847547.1"/>
    <property type="molecule type" value="Genomic_DNA"/>
</dbReference>
<proteinExistence type="predicted"/>
<reference evidence="1" key="1">
    <citation type="submission" date="2019-11" db="EMBL/GenBank/DDBJ databases">
        <title>Bipolaris sorokiniana Genome sequencing.</title>
        <authorList>
            <person name="Wang H."/>
        </authorList>
    </citation>
    <scope>NUCLEOTIDE SEQUENCE</scope>
</reference>
<comment type="caution">
    <text evidence="1">The sequence shown here is derived from an EMBL/GenBank/DDBJ whole genome shotgun (WGS) entry which is preliminary data.</text>
</comment>
<evidence type="ECO:0000313" key="1">
    <source>
        <dbReference type="EMBL" id="KAF5847547.1"/>
    </source>
</evidence>